<dbReference type="AlphaFoldDB" id="A0A4R1RF46"/>
<feature type="transmembrane region" description="Helical" evidence="1">
    <location>
        <begin position="7"/>
        <end position="26"/>
    </location>
</feature>
<dbReference type="EMBL" id="SLUP01000007">
    <property type="protein sequence ID" value="TCL64574.1"/>
    <property type="molecule type" value="Genomic_DNA"/>
</dbReference>
<organism evidence="2 3">
    <name type="scientific">Mariniflexile fucanivorans</name>
    <dbReference type="NCBI Taxonomy" id="264023"/>
    <lineage>
        <taxon>Bacteria</taxon>
        <taxon>Pseudomonadati</taxon>
        <taxon>Bacteroidota</taxon>
        <taxon>Flavobacteriia</taxon>
        <taxon>Flavobacteriales</taxon>
        <taxon>Flavobacteriaceae</taxon>
        <taxon>Mariniflexile</taxon>
    </lineage>
</organism>
<accession>A0A4R1RF46</accession>
<protein>
    <submittedName>
        <fullName evidence="2">Putative nucleic acid binding protein</fullName>
    </submittedName>
</protein>
<reference evidence="2 3" key="1">
    <citation type="submission" date="2019-03" db="EMBL/GenBank/DDBJ databases">
        <title>Genomic Encyclopedia of Type Strains, Phase IV (KMG-IV): sequencing the most valuable type-strain genomes for metagenomic binning, comparative biology and taxonomic classification.</title>
        <authorList>
            <person name="Goeker M."/>
        </authorList>
    </citation>
    <scope>NUCLEOTIDE SEQUENCE [LARGE SCALE GENOMIC DNA]</scope>
    <source>
        <strain evidence="2 3">DSM 18792</strain>
    </source>
</reference>
<keyword evidence="1" id="KW-1133">Transmembrane helix</keyword>
<dbReference type="Proteomes" id="UP000295455">
    <property type="component" value="Unassembled WGS sequence"/>
</dbReference>
<dbReference type="RefSeq" id="WP_132218631.1">
    <property type="nucleotide sequence ID" value="NZ_SLUP01000007.1"/>
</dbReference>
<keyword evidence="1" id="KW-0812">Transmembrane</keyword>
<comment type="caution">
    <text evidence="2">The sequence shown here is derived from an EMBL/GenBank/DDBJ whole genome shotgun (WGS) entry which is preliminary data.</text>
</comment>
<dbReference type="InterPro" id="IPR024422">
    <property type="entry name" value="Protein_unknown_function_OB"/>
</dbReference>
<gene>
    <name evidence="2" type="ORF">EV196_107287</name>
</gene>
<name>A0A4R1RF46_9FLAO</name>
<evidence type="ECO:0000313" key="2">
    <source>
        <dbReference type="EMBL" id="TCL64574.1"/>
    </source>
</evidence>
<proteinExistence type="predicted"/>
<dbReference type="Pfam" id="PF12869">
    <property type="entry name" value="tRNA_anti-like"/>
    <property type="match status" value="1"/>
</dbReference>
<keyword evidence="1" id="KW-0472">Membrane</keyword>
<evidence type="ECO:0000313" key="3">
    <source>
        <dbReference type="Proteomes" id="UP000295455"/>
    </source>
</evidence>
<evidence type="ECO:0000256" key="1">
    <source>
        <dbReference type="SAM" id="Phobius"/>
    </source>
</evidence>
<sequence>MTTKKKILLALTIGVLIAAGIALYMFNKPARDVQATETDFSYRASAIVNEYLTDAKAANAKYLDEEGNSKVLEITGIVSDISEDFNNHKVILLKNATDKAGVSATFTVETNAHTNTVKLGDEITIKGVIRSGAAFDSDLEMYENVIIDKCDIVSK</sequence>
<dbReference type="OrthoDB" id="982957at2"/>
<keyword evidence="3" id="KW-1185">Reference proteome</keyword>